<dbReference type="EMBL" id="MU826829">
    <property type="protein sequence ID" value="KAJ7373924.1"/>
    <property type="molecule type" value="Genomic_DNA"/>
</dbReference>
<dbReference type="SUPFAM" id="SSF49899">
    <property type="entry name" value="Concanavalin A-like lectins/glucanases"/>
    <property type="match status" value="1"/>
</dbReference>
<comment type="caution">
    <text evidence="3">Lacks conserved residue(s) required for the propagation of feature annotation.</text>
</comment>
<keyword evidence="1 4" id="KW-0732">Signal</keyword>
<dbReference type="InterPro" id="IPR013320">
    <property type="entry name" value="ConA-like_dom_sf"/>
</dbReference>
<evidence type="ECO:0000256" key="4">
    <source>
        <dbReference type="SAM" id="SignalP"/>
    </source>
</evidence>
<protein>
    <recommendedName>
        <fullName evidence="5">Laminin G domain-containing protein</fullName>
    </recommendedName>
</protein>
<comment type="caution">
    <text evidence="6">The sequence shown here is derived from an EMBL/GenBank/DDBJ whole genome shotgun (WGS) entry which is preliminary data.</text>
</comment>
<dbReference type="PROSITE" id="PS50025">
    <property type="entry name" value="LAM_G_DOMAIN"/>
    <property type="match status" value="1"/>
</dbReference>
<dbReference type="Pfam" id="PF13385">
    <property type="entry name" value="Laminin_G_3"/>
    <property type="match status" value="1"/>
</dbReference>
<dbReference type="InterPro" id="IPR006558">
    <property type="entry name" value="LamG-like"/>
</dbReference>
<dbReference type="Gene3D" id="2.60.120.200">
    <property type="match status" value="1"/>
</dbReference>
<keyword evidence="2" id="KW-1015">Disulfide bond</keyword>
<evidence type="ECO:0000313" key="7">
    <source>
        <dbReference type="Proteomes" id="UP001163046"/>
    </source>
</evidence>
<dbReference type="Proteomes" id="UP001163046">
    <property type="component" value="Unassembled WGS sequence"/>
</dbReference>
<dbReference type="SMART" id="SM00560">
    <property type="entry name" value="LamGL"/>
    <property type="match status" value="1"/>
</dbReference>
<name>A0A9W9Z3X5_9CNID</name>
<evidence type="ECO:0000259" key="5">
    <source>
        <dbReference type="PROSITE" id="PS50025"/>
    </source>
</evidence>
<accession>A0A9W9Z3X5</accession>
<feature type="chain" id="PRO_5040796758" description="Laminin G domain-containing protein" evidence="4">
    <location>
        <begin position="23"/>
        <end position="242"/>
    </location>
</feature>
<dbReference type="PANTHER" id="PTHR47635:SF2">
    <property type="entry name" value="LAMG-LIKE JELLYROLL FOLD DOMAIN-CONTAINING PROTEIN"/>
    <property type="match status" value="1"/>
</dbReference>
<evidence type="ECO:0000256" key="2">
    <source>
        <dbReference type="ARBA" id="ARBA00023157"/>
    </source>
</evidence>
<keyword evidence="7" id="KW-1185">Reference proteome</keyword>
<proteinExistence type="predicted"/>
<evidence type="ECO:0000256" key="3">
    <source>
        <dbReference type="PROSITE-ProRule" id="PRU00122"/>
    </source>
</evidence>
<reference evidence="6" key="1">
    <citation type="submission" date="2023-01" db="EMBL/GenBank/DDBJ databases">
        <title>Genome assembly of the deep-sea coral Lophelia pertusa.</title>
        <authorList>
            <person name="Herrera S."/>
            <person name="Cordes E."/>
        </authorList>
    </citation>
    <scope>NUCLEOTIDE SEQUENCE</scope>
    <source>
        <strain evidence="6">USNM1676648</strain>
        <tissue evidence="6">Polyp</tissue>
    </source>
</reference>
<evidence type="ECO:0000256" key="1">
    <source>
        <dbReference type="ARBA" id="ARBA00022729"/>
    </source>
</evidence>
<dbReference type="OrthoDB" id="6014183at2759"/>
<feature type="domain" description="Laminin G" evidence="5">
    <location>
        <begin position="68"/>
        <end position="242"/>
    </location>
</feature>
<dbReference type="PANTHER" id="PTHR47635">
    <property type="entry name" value="CUB DOMAIN-CONTAINING PROTEIN"/>
    <property type="match status" value="1"/>
</dbReference>
<feature type="signal peptide" evidence="4">
    <location>
        <begin position="1"/>
        <end position="22"/>
    </location>
</feature>
<dbReference type="InterPro" id="IPR001791">
    <property type="entry name" value="Laminin_G"/>
</dbReference>
<sequence length="242" mass="26181">MLSLMLIYQVIAGLSLLKAAHAVNVPDPIAHFPLNSTYETREIDNRQPMGTPVGVSLAPGPNNKTGGSYQFTGQNNSYIEFPNDGGLDANRSITVLCWVKHAGSGSGLEFVVGYLNTKEEKLGFAMATNDGILLVVMNNRADKASFWIDTQPLEPGAWHFVGTSYDDNTGIARLYVDGKTVAQKNLKAKSGVATPDQFKLYVGGYPSHDAPSNFNGRISNLRIFDVALTLDQINAVQFPVEG</sequence>
<gene>
    <name evidence="6" type="ORF">OS493_009249</name>
</gene>
<dbReference type="AlphaFoldDB" id="A0A9W9Z3X5"/>
<organism evidence="6 7">
    <name type="scientific">Desmophyllum pertusum</name>
    <dbReference type="NCBI Taxonomy" id="174260"/>
    <lineage>
        <taxon>Eukaryota</taxon>
        <taxon>Metazoa</taxon>
        <taxon>Cnidaria</taxon>
        <taxon>Anthozoa</taxon>
        <taxon>Hexacorallia</taxon>
        <taxon>Scleractinia</taxon>
        <taxon>Caryophylliina</taxon>
        <taxon>Caryophylliidae</taxon>
        <taxon>Desmophyllum</taxon>
    </lineage>
</organism>
<evidence type="ECO:0000313" key="6">
    <source>
        <dbReference type="EMBL" id="KAJ7373924.1"/>
    </source>
</evidence>